<sequence length="1013" mass="104968">MAYQAAAYPSAGAVGPQPSWSDPAYQQYYQQYYAANGYDYSAYYQQYGSAAAPGAPGPAHSTPAAPAVPPPAPPKVPPPAPPPGSPPRTANGGSGAAPPPPPPGDPPPPGADASKPPAAPPSAPAPPTASASAAPPAAGTSVAATASDPNADPSYQAYVQWYQQTYNCSPPEGMTAANDPSYAQAYAQWYAQYYAQYYGTPYPGYEQQQQYGSYYNQQQPQQAPYGGAPPRPQAPAGAYPYGDGTSHAHTPGRPGPHGHGHGGRQQQTGANTVPIGPRPPPGDPPSSAGRPQIVIKPQMPSLARAGARPVYIPVGSTTAPASTSGAASTSAAASGNSAVAAAVAEAAASAAKAAAASASAPSAAAGAKGGATQWPPSFSAWVTRCFNAARLAGIPDGDLSSKLMGYLDQVKGEGRLWTIDWDQHAIMLPNGASASKPGAGGAGGALSPAGPSGRKRTRWGEPSDGGAAPASAGHISSHYTGYGHGPSYERSQDVDSDEEDRGQYGGYGGRGSAHKHGKGAQQLQHLSNRKRKKLAAQMKAASMGSPHGGHYHRGMGVDHNAESQRRAARAGRFGSGAADGYGPRGGYGSESDMDTDEDEEAAARRFGGVVVGTSQNLEKSYFRLTSQPDPGSVRPEPVLEKALVRLVRMIAAGQASYFYSLDQFKGMRQDCTVQHLRNALVVRVYEAHARSSLEYGDLAEFNQCQARLGHLYAEGLPGCRAEFTAYRLLYETAHAATAGGEAGGGMARALLHTWRNVPKELADTPEIKHALKTREAVMTLNYAAFFRLYASAPALGRAILDAVAEPMRWAGLNAFVKACDLPVPVAAMAQLLGFWTQPPARPRAPATPPQQAQPQVQAEEQQSPRAADGVDGQEAAGAGKAEQGSKDEAKPEGSAMEEAEAKPEAGAEAKAEEKQEGAEAGPEAESAPLPGCAHVRLPGEAAPAETEEEGVEACVAWLHNHGAVVVEKGSELVLDTKACRGKLFVPEMPAKVAHGDENLSVNDFLSRAAKDFA</sequence>
<feature type="compositionally biased region" description="Gly residues" evidence="1">
    <location>
        <begin position="573"/>
        <end position="588"/>
    </location>
</feature>
<feature type="compositionally biased region" description="Low complexity" evidence="1">
    <location>
        <begin position="128"/>
        <end position="148"/>
    </location>
</feature>
<feature type="compositionally biased region" description="Low complexity" evidence="1">
    <location>
        <begin position="849"/>
        <end position="864"/>
    </location>
</feature>
<dbReference type="Proteomes" id="UP000612055">
    <property type="component" value="Unassembled WGS sequence"/>
</dbReference>
<feature type="region of interest" description="Disordered" evidence="1">
    <location>
        <begin position="839"/>
        <end position="936"/>
    </location>
</feature>
<feature type="compositionally biased region" description="Low complexity" evidence="1">
    <location>
        <begin position="206"/>
        <end position="226"/>
    </location>
</feature>
<evidence type="ECO:0000313" key="3">
    <source>
        <dbReference type="EMBL" id="KAG2491433.1"/>
    </source>
</evidence>
<feature type="compositionally biased region" description="Acidic residues" evidence="1">
    <location>
        <begin position="591"/>
        <end position="600"/>
    </location>
</feature>
<feature type="compositionally biased region" description="Pro residues" evidence="1">
    <location>
        <begin position="839"/>
        <end position="848"/>
    </location>
</feature>
<evidence type="ECO:0000259" key="2">
    <source>
        <dbReference type="Pfam" id="PF03399"/>
    </source>
</evidence>
<feature type="region of interest" description="Disordered" evidence="1">
    <location>
        <begin position="1"/>
        <end position="22"/>
    </location>
</feature>
<keyword evidence="4" id="KW-1185">Reference proteome</keyword>
<dbReference type="AlphaFoldDB" id="A0A835XWD4"/>
<feature type="compositionally biased region" description="Low complexity" evidence="1">
    <location>
        <begin position="49"/>
        <end position="65"/>
    </location>
</feature>
<feature type="compositionally biased region" description="Pro residues" evidence="1">
    <location>
        <begin position="97"/>
        <end position="110"/>
    </location>
</feature>
<feature type="region of interest" description="Disordered" evidence="1">
    <location>
        <begin position="49"/>
        <end position="153"/>
    </location>
</feature>
<dbReference type="OrthoDB" id="199574at2759"/>
<dbReference type="GO" id="GO:0005634">
    <property type="term" value="C:nucleus"/>
    <property type="evidence" value="ECO:0007669"/>
    <property type="project" value="TreeGrafter"/>
</dbReference>
<comment type="caution">
    <text evidence="3">The sequence shown here is derived from an EMBL/GenBank/DDBJ whole genome shotgun (WGS) entry which is preliminary data.</text>
</comment>
<feature type="compositionally biased region" description="Low complexity" evidence="1">
    <location>
        <begin position="234"/>
        <end position="252"/>
    </location>
</feature>
<feature type="compositionally biased region" description="Low complexity" evidence="1">
    <location>
        <begin position="918"/>
        <end position="928"/>
    </location>
</feature>
<organism evidence="3 4">
    <name type="scientific">Edaphochlamys debaryana</name>
    <dbReference type="NCBI Taxonomy" id="47281"/>
    <lineage>
        <taxon>Eukaryota</taxon>
        <taxon>Viridiplantae</taxon>
        <taxon>Chlorophyta</taxon>
        <taxon>core chlorophytes</taxon>
        <taxon>Chlorophyceae</taxon>
        <taxon>CS clade</taxon>
        <taxon>Chlamydomonadales</taxon>
        <taxon>Chlamydomonadales incertae sedis</taxon>
        <taxon>Edaphochlamys</taxon>
    </lineage>
</organism>
<feature type="compositionally biased region" description="Low complexity" evidence="1">
    <location>
        <begin position="460"/>
        <end position="473"/>
    </location>
</feature>
<name>A0A835XWD4_9CHLO</name>
<gene>
    <name evidence="3" type="ORF">HYH03_010219</name>
</gene>
<accession>A0A835XWD4</accession>
<feature type="compositionally biased region" description="Pro residues" evidence="1">
    <location>
        <begin position="117"/>
        <end position="127"/>
    </location>
</feature>
<evidence type="ECO:0000256" key="1">
    <source>
        <dbReference type="SAM" id="MobiDB-lite"/>
    </source>
</evidence>
<feature type="compositionally biased region" description="Low complexity" evidence="1">
    <location>
        <begin position="1"/>
        <end position="16"/>
    </location>
</feature>
<feature type="compositionally biased region" description="Basic and acidic residues" evidence="1">
    <location>
        <begin position="899"/>
        <end position="917"/>
    </location>
</feature>
<dbReference type="PANTHER" id="PTHR12436:SF4">
    <property type="entry name" value="LEUKOCYTE RECEPTOR CLUSTER MEMBER 8"/>
    <property type="match status" value="1"/>
</dbReference>
<dbReference type="InterPro" id="IPR005062">
    <property type="entry name" value="SAC3/GANP/THP3_conserved"/>
</dbReference>
<dbReference type="InterPro" id="IPR045107">
    <property type="entry name" value="SAC3/GANP/THP3"/>
</dbReference>
<dbReference type="Pfam" id="PF03399">
    <property type="entry name" value="SAC3_GANP"/>
    <property type="match status" value="1"/>
</dbReference>
<evidence type="ECO:0000313" key="4">
    <source>
        <dbReference type="Proteomes" id="UP000612055"/>
    </source>
</evidence>
<proteinExistence type="predicted"/>
<reference evidence="3" key="1">
    <citation type="journal article" date="2020" name="bioRxiv">
        <title>Comparative genomics of Chlamydomonas.</title>
        <authorList>
            <person name="Craig R.J."/>
            <person name="Hasan A.R."/>
            <person name="Ness R.W."/>
            <person name="Keightley P.D."/>
        </authorList>
    </citation>
    <scope>NUCLEOTIDE SEQUENCE</scope>
    <source>
        <strain evidence="3">CCAP 11/70</strain>
    </source>
</reference>
<dbReference type="PANTHER" id="PTHR12436">
    <property type="entry name" value="80 KDA MCM3-ASSOCIATED PROTEIN"/>
    <property type="match status" value="1"/>
</dbReference>
<feature type="region of interest" description="Disordered" evidence="1">
    <location>
        <begin position="432"/>
        <end position="551"/>
    </location>
</feature>
<feature type="compositionally biased region" description="Low complexity" evidence="1">
    <location>
        <begin position="872"/>
        <end position="882"/>
    </location>
</feature>
<feature type="compositionally biased region" description="Pro residues" evidence="1">
    <location>
        <begin position="66"/>
        <end position="86"/>
    </location>
</feature>
<feature type="region of interest" description="Disordered" evidence="1">
    <location>
        <begin position="568"/>
        <end position="600"/>
    </location>
</feature>
<feature type="region of interest" description="Disordered" evidence="1">
    <location>
        <begin position="206"/>
        <end position="292"/>
    </location>
</feature>
<dbReference type="Gene3D" id="1.25.40.990">
    <property type="match status" value="1"/>
</dbReference>
<feature type="domain" description="SAC3/GANP/THP3 conserved" evidence="2">
    <location>
        <begin position="625"/>
        <end position="836"/>
    </location>
</feature>
<dbReference type="EMBL" id="JAEHOE010000053">
    <property type="protein sequence ID" value="KAG2491433.1"/>
    <property type="molecule type" value="Genomic_DNA"/>
</dbReference>
<protein>
    <recommendedName>
        <fullName evidence="2">SAC3/GANP/THP3 conserved domain-containing protein</fullName>
    </recommendedName>
</protein>